<organism evidence="2 3">
    <name type="scientific">Dorea formicigenerans</name>
    <dbReference type="NCBI Taxonomy" id="39486"/>
    <lineage>
        <taxon>Bacteria</taxon>
        <taxon>Bacillati</taxon>
        <taxon>Bacillota</taxon>
        <taxon>Clostridia</taxon>
        <taxon>Lachnospirales</taxon>
        <taxon>Lachnospiraceae</taxon>
        <taxon>Dorea</taxon>
    </lineage>
</organism>
<proteinExistence type="predicted"/>
<reference evidence="2 3" key="1">
    <citation type="submission" date="2019-07" db="EMBL/GenBank/DDBJ databases">
        <authorList>
            <person name="Hibberd C M."/>
            <person name="Gehrig L. J."/>
            <person name="Chang H.-W."/>
            <person name="Venkatesh S."/>
        </authorList>
    </citation>
    <scope>NUCLEOTIDE SEQUENCE [LARGE SCALE GENOMIC DNA]</scope>
    <source>
        <strain evidence="2">Dorea_formicigenerans_SSTS_Bg7063</strain>
    </source>
</reference>
<dbReference type="Proteomes" id="UP000358366">
    <property type="component" value="Unassembled WGS sequence"/>
</dbReference>
<protein>
    <submittedName>
        <fullName evidence="2">Uncharacterized protein</fullName>
    </submittedName>
</protein>
<evidence type="ECO:0000313" key="2">
    <source>
        <dbReference type="EMBL" id="VUX24018.1"/>
    </source>
</evidence>
<evidence type="ECO:0000313" key="3">
    <source>
        <dbReference type="Proteomes" id="UP000358366"/>
    </source>
</evidence>
<dbReference type="AlphaFoldDB" id="A0A564UX16"/>
<accession>A0A564UX16</accession>
<dbReference type="EMBL" id="CABHNI010000062">
    <property type="protein sequence ID" value="VUX24018.1"/>
    <property type="molecule type" value="Genomic_DNA"/>
</dbReference>
<gene>
    <name evidence="1" type="ORF">DFSSTS7063_01499</name>
    <name evidence="2" type="ORF">DFSSTS7063_03410</name>
</gene>
<name>A0A564UX16_9FIRM</name>
<evidence type="ECO:0000313" key="1">
    <source>
        <dbReference type="EMBL" id="VUX07004.1"/>
    </source>
</evidence>
<sequence>MGCTGPIIRVSDANLEKAHEELKKAGYIN</sequence>
<dbReference type="EMBL" id="CABHNI010000027">
    <property type="protein sequence ID" value="VUX07004.1"/>
    <property type="molecule type" value="Genomic_DNA"/>
</dbReference>